<evidence type="ECO:0000313" key="2">
    <source>
        <dbReference type="Proteomes" id="UP000499080"/>
    </source>
</evidence>
<organism evidence="1 2">
    <name type="scientific">Araneus ventricosus</name>
    <name type="common">Orbweaver spider</name>
    <name type="synonym">Epeira ventricosa</name>
    <dbReference type="NCBI Taxonomy" id="182803"/>
    <lineage>
        <taxon>Eukaryota</taxon>
        <taxon>Metazoa</taxon>
        <taxon>Ecdysozoa</taxon>
        <taxon>Arthropoda</taxon>
        <taxon>Chelicerata</taxon>
        <taxon>Arachnida</taxon>
        <taxon>Araneae</taxon>
        <taxon>Araneomorphae</taxon>
        <taxon>Entelegynae</taxon>
        <taxon>Araneoidea</taxon>
        <taxon>Araneidae</taxon>
        <taxon>Araneus</taxon>
    </lineage>
</organism>
<gene>
    <name evidence="1" type="ORF">AVEN_53812_1</name>
</gene>
<sequence length="100" mass="10573">MKCLPASCTLQQVEIVCRCGDSPASRPTSSSGGLIPLIMVPQPMDSRRCTFSSQAIADCLAPACNIPTALQRISSCKWFLLLMLSALAVSDSAELSLLAN</sequence>
<name>A0A4Y2SY54_ARAVE</name>
<comment type="caution">
    <text evidence="1">The sequence shown here is derived from an EMBL/GenBank/DDBJ whole genome shotgun (WGS) entry which is preliminary data.</text>
</comment>
<keyword evidence="2" id="KW-1185">Reference proteome</keyword>
<dbReference type="EMBL" id="BGPR01024434">
    <property type="protein sequence ID" value="GBN92540.1"/>
    <property type="molecule type" value="Genomic_DNA"/>
</dbReference>
<proteinExistence type="predicted"/>
<reference evidence="1 2" key="1">
    <citation type="journal article" date="2019" name="Sci. Rep.">
        <title>Orb-weaving spider Araneus ventricosus genome elucidates the spidroin gene catalogue.</title>
        <authorList>
            <person name="Kono N."/>
            <person name="Nakamura H."/>
            <person name="Ohtoshi R."/>
            <person name="Moran D.A.P."/>
            <person name="Shinohara A."/>
            <person name="Yoshida Y."/>
            <person name="Fujiwara M."/>
            <person name="Mori M."/>
            <person name="Tomita M."/>
            <person name="Arakawa K."/>
        </authorList>
    </citation>
    <scope>NUCLEOTIDE SEQUENCE [LARGE SCALE GENOMIC DNA]</scope>
</reference>
<dbReference type="Proteomes" id="UP000499080">
    <property type="component" value="Unassembled WGS sequence"/>
</dbReference>
<protein>
    <submittedName>
        <fullName evidence="1">Uncharacterized protein</fullName>
    </submittedName>
</protein>
<accession>A0A4Y2SY54</accession>
<dbReference type="AlphaFoldDB" id="A0A4Y2SY54"/>
<evidence type="ECO:0000313" key="1">
    <source>
        <dbReference type="EMBL" id="GBN92540.1"/>
    </source>
</evidence>